<dbReference type="PROSITE" id="PS51819">
    <property type="entry name" value="VOC"/>
    <property type="match status" value="1"/>
</dbReference>
<dbReference type="Gene3D" id="3.30.720.110">
    <property type="match status" value="1"/>
</dbReference>
<dbReference type="InterPro" id="IPR004360">
    <property type="entry name" value="Glyas_Fos-R_dOase_dom"/>
</dbReference>
<dbReference type="InterPro" id="IPR037523">
    <property type="entry name" value="VOC_core"/>
</dbReference>
<reference evidence="3 5" key="2">
    <citation type="submission" date="2017-11" db="EMBL/GenBank/DDBJ databases">
        <title>Molecular characterization of Burkholderia pseudomallei and closely related isolates from Vietnam.</title>
        <authorList>
            <person name="Ustinov D.V."/>
            <person name="Antonov A.S."/>
            <person name="Avdusheva E.F."/>
            <person name="Shpak I.M."/>
            <person name="Zakharova I.B."/>
            <person name="Thi L.A."/>
            <person name="Teteryatnikova N."/>
            <person name="Lopasteyskaya Y.A."/>
            <person name="Kuzyutina J.A."/>
            <person name="Ngo T.N."/>
            <person name="Victorov D.V."/>
        </authorList>
    </citation>
    <scope>NUCLEOTIDE SEQUENCE [LARGE SCALE GENOMIC DNA]</scope>
    <source>
        <strain evidence="3 5">V1512</strain>
    </source>
</reference>
<dbReference type="Proteomes" id="UP000030475">
    <property type="component" value="Unassembled WGS sequence"/>
</dbReference>
<dbReference type="AlphaFoldDB" id="A0A069B4Q4"/>
<dbReference type="Proteomes" id="UP000231878">
    <property type="component" value="Unassembled WGS sequence"/>
</dbReference>
<evidence type="ECO:0000313" key="3">
    <source>
        <dbReference type="EMBL" id="PJO64422.1"/>
    </source>
</evidence>
<dbReference type="Gene3D" id="3.30.720.120">
    <property type="match status" value="1"/>
</dbReference>
<dbReference type="RefSeq" id="WP_004527755.1">
    <property type="nucleotide sequence ID" value="NZ_AP028079.1"/>
</dbReference>
<sequence>MTDPRPADVPWLTPYLTVRSAQASIQFFSDAFGFEKRDLIDEDGAIMHVEMSYRGQLIVMFAPEGAFGSTARTPRSADAIAPQSFYLYVDDVDATYRRALDAGAKSLSAPQDQFWGDRFAQIEDLDGYRWALARRIGA</sequence>
<accession>A0A069B4Q4</accession>
<dbReference type="OMA" id="RTMHVHL"/>
<dbReference type="KEGG" id="but:X994_3197"/>
<dbReference type="PANTHER" id="PTHR34109:SF1">
    <property type="entry name" value="VOC DOMAIN-CONTAINING PROTEIN"/>
    <property type="match status" value="1"/>
</dbReference>
<comment type="caution">
    <text evidence="2">The sequence shown here is derived from an EMBL/GenBank/DDBJ whole genome shotgun (WGS) entry which is preliminary data.</text>
</comment>
<proteinExistence type="predicted"/>
<gene>
    <name evidence="3" type="ORF">CWD88_20530</name>
    <name evidence="2" type="ORF">Y036_2514</name>
</gene>
<feature type="domain" description="VOC" evidence="1">
    <location>
        <begin position="8"/>
        <end position="135"/>
    </location>
</feature>
<reference evidence="2 4" key="1">
    <citation type="submission" date="2014-08" db="EMBL/GenBank/DDBJ databases">
        <authorList>
            <person name="Bunnell A."/>
            <person name="Chain P.S."/>
            <person name="Chertkov O."/>
            <person name="Currie B.J."/>
            <person name="Daligault H.E."/>
            <person name="Davenport K.W."/>
            <person name="Davis C."/>
            <person name="Gleasner C.D."/>
            <person name="Johnson S.L."/>
            <person name="Kaestli M."/>
            <person name="Koren S."/>
            <person name="Kunde Y.A."/>
            <person name="Mayo M."/>
            <person name="McMurry K.K."/>
            <person name="Price E.P."/>
            <person name="Reitenga K.G."/>
            <person name="Robison R."/>
            <person name="Rosovitz M.J."/>
            <person name="Sarovich D.S."/>
            <person name="Teshima H."/>
        </authorList>
    </citation>
    <scope>NUCLEOTIDE SEQUENCE [LARGE SCALE GENOMIC DNA]</scope>
    <source>
        <strain evidence="2 4">MSHR44</strain>
    </source>
</reference>
<dbReference type="EMBL" id="PHRB01000021">
    <property type="protein sequence ID" value="PJO64422.1"/>
    <property type="molecule type" value="Genomic_DNA"/>
</dbReference>
<dbReference type="EMBL" id="JQIM01000010">
    <property type="protein sequence ID" value="KGX08758.1"/>
    <property type="molecule type" value="Genomic_DNA"/>
</dbReference>
<evidence type="ECO:0000313" key="5">
    <source>
        <dbReference type="Proteomes" id="UP000231878"/>
    </source>
</evidence>
<name>A0A069B4Q4_BURPE</name>
<dbReference type="PANTHER" id="PTHR34109">
    <property type="entry name" value="BNAUNNG04460D PROTEIN-RELATED"/>
    <property type="match status" value="1"/>
</dbReference>
<organism evidence="2 4">
    <name type="scientific">Burkholderia pseudomallei</name>
    <name type="common">Pseudomonas pseudomallei</name>
    <dbReference type="NCBI Taxonomy" id="28450"/>
    <lineage>
        <taxon>Bacteria</taxon>
        <taxon>Pseudomonadati</taxon>
        <taxon>Pseudomonadota</taxon>
        <taxon>Betaproteobacteria</taxon>
        <taxon>Burkholderiales</taxon>
        <taxon>Burkholderiaceae</taxon>
        <taxon>Burkholderia</taxon>
        <taxon>pseudomallei group</taxon>
    </lineage>
</organism>
<dbReference type="eggNOG" id="COG2764">
    <property type="taxonomic scope" value="Bacteria"/>
</dbReference>
<evidence type="ECO:0000313" key="4">
    <source>
        <dbReference type="Proteomes" id="UP000030475"/>
    </source>
</evidence>
<dbReference type="InterPro" id="IPR029068">
    <property type="entry name" value="Glyas_Bleomycin-R_OHBP_Dase"/>
</dbReference>
<dbReference type="SUPFAM" id="SSF54593">
    <property type="entry name" value="Glyoxalase/Bleomycin resistance protein/Dihydroxybiphenyl dioxygenase"/>
    <property type="match status" value="1"/>
</dbReference>
<dbReference type="Pfam" id="PF00903">
    <property type="entry name" value="Glyoxalase"/>
    <property type="match status" value="1"/>
</dbReference>
<evidence type="ECO:0000259" key="1">
    <source>
        <dbReference type="PROSITE" id="PS51819"/>
    </source>
</evidence>
<protein>
    <submittedName>
        <fullName evidence="2">Glyoxalase-like domain protein</fullName>
    </submittedName>
    <submittedName>
        <fullName evidence="3">Glyoxalase/bleomycin resistance protein/dioxygenase</fullName>
    </submittedName>
</protein>
<evidence type="ECO:0000313" key="2">
    <source>
        <dbReference type="EMBL" id="KGX08758.1"/>
    </source>
</evidence>